<name>E1YCH2_9BACT</name>
<dbReference type="InterPro" id="IPR009051">
    <property type="entry name" value="Helical_ferredxn"/>
</dbReference>
<dbReference type="AlphaFoldDB" id="E1YCH2"/>
<proteinExistence type="predicted"/>
<gene>
    <name evidence="8" type="ORF">N47_G35900</name>
</gene>
<dbReference type="PROSITE" id="PS51379">
    <property type="entry name" value="4FE4S_FER_2"/>
    <property type="match status" value="1"/>
</dbReference>
<dbReference type="Pfam" id="PF13183">
    <property type="entry name" value="Fer4_8"/>
    <property type="match status" value="1"/>
</dbReference>
<dbReference type="PROSITE" id="PS00198">
    <property type="entry name" value="4FE4S_FER_1"/>
    <property type="match status" value="1"/>
</dbReference>
<keyword evidence="2" id="KW-0004">4Fe-4S</keyword>
<feature type="domain" description="4Fe-4S ferredoxin-type" evidence="7">
    <location>
        <begin position="24"/>
        <end position="54"/>
    </location>
</feature>
<keyword evidence="4" id="KW-0249">Electron transport</keyword>
<keyword evidence="5" id="KW-0408">Iron</keyword>
<evidence type="ECO:0000256" key="6">
    <source>
        <dbReference type="ARBA" id="ARBA00023014"/>
    </source>
</evidence>
<dbReference type="GO" id="GO:0016491">
    <property type="term" value="F:oxidoreductase activity"/>
    <property type="evidence" value="ECO:0007669"/>
    <property type="project" value="UniProtKB-ARBA"/>
</dbReference>
<evidence type="ECO:0000256" key="5">
    <source>
        <dbReference type="ARBA" id="ARBA00023004"/>
    </source>
</evidence>
<evidence type="ECO:0000256" key="1">
    <source>
        <dbReference type="ARBA" id="ARBA00022448"/>
    </source>
</evidence>
<dbReference type="Pfam" id="PF02754">
    <property type="entry name" value="CCG"/>
    <property type="match status" value="1"/>
</dbReference>
<evidence type="ECO:0000256" key="3">
    <source>
        <dbReference type="ARBA" id="ARBA00022723"/>
    </source>
</evidence>
<protein>
    <recommendedName>
        <fullName evidence="7">4Fe-4S ferredoxin-type domain-containing protein</fullName>
    </recommendedName>
</protein>
<evidence type="ECO:0000256" key="4">
    <source>
        <dbReference type="ARBA" id="ARBA00022982"/>
    </source>
</evidence>
<keyword evidence="6" id="KW-0411">Iron-sulfur</keyword>
<reference evidence="8" key="1">
    <citation type="journal article" date="2011" name="Environ. Microbiol.">
        <title>Genomic insights into the metabolic potential of the polycyclic aromatic hydrocarbon degrading sulfate-reducing Deltaproteobacterium N47.</title>
        <authorList>
            <person name="Bergmann F."/>
            <person name="Selesi D."/>
            <person name="Weinmaier T."/>
            <person name="Tischler P."/>
            <person name="Rattei T."/>
            <person name="Meckenstock R.U."/>
        </authorList>
    </citation>
    <scope>NUCLEOTIDE SEQUENCE</scope>
</reference>
<evidence type="ECO:0000256" key="2">
    <source>
        <dbReference type="ARBA" id="ARBA00022485"/>
    </source>
</evidence>
<dbReference type="InterPro" id="IPR017896">
    <property type="entry name" value="4Fe4S_Fe-S-bd"/>
</dbReference>
<dbReference type="PANTHER" id="PTHR43551:SF1">
    <property type="entry name" value="HETERODISULFIDE REDUCTASE"/>
    <property type="match status" value="1"/>
</dbReference>
<dbReference type="InterPro" id="IPR017900">
    <property type="entry name" value="4Fe4S_Fe_S_CS"/>
</dbReference>
<keyword evidence="1" id="KW-0813">Transport</keyword>
<evidence type="ECO:0000259" key="7">
    <source>
        <dbReference type="PROSITE" id="PS51379"/>
    </source>
</evidence>
<organism evidence="8">
    <name type="scientific">uncultured Desulfobacterium sp</name>
    <dbReference type="NCBI Taxonomy" id="201089"/>
    <lineage>
        <taxon>Bacteria</taxon>
        <taxon>Pseudomonadati</taxon>
        <taxon>Thermodesulfobacteriota</taxon>
        <taxon>Desulfobacteria</taxon>
        <taxon>Desulfobacterales</taxon>
        <taxon>Desulfobacteriaceae</taxon>
        <taxon>Desulfobacterium</taxon>
        <taxon>environmental samples</taxon>
    </lineage>
</organism>
<sequence length="440" mass="49650">MMGEAAIKIGKDKKTTFLDKVKHLVPTSNLSLCLTCGACASGCPATGLENMDPRKFLRMVTLGLDDEITEHPWVWMCTMCYRCTYACPMKIDIAAMIFEARKLWPREKRPKGILGSCDMALRNDSCSAMGTPEEDFRFVVEDVLAEVRETQPGWEDLQAPIDKEGAYFFLSQNSREPVTEPDEMVPLWKILNIVGADWTYSCTGWGGENYCMFLADDEGWKKITNLTLQTAMKLGCKVYLNTECGHSTFSVWKGQQKHKIETGLEIEPMVRYYAKWIREGKLKVNPDWNKDLKVKFTVQDPCNQVRKSFGDELADDLRFVVTSCVGEENFIDTYPNKSNNYCCGGGGGSLQSGYRESRLVYGRLKHEQIMRTGAPYVVTPCHNCHAQIDELGKHFGGGKYRTLHLWTIIALSLGILAENERAYLGDDLVDVNLPQNNTGE</sequence>
<dbReference type="PANTHER" id="PTHR43551">
    <property type="entry name" value="FUMARATE REDUCTASE IRON-SULFUR SUBUNIT"/>
    <property type="match status" value="1"/>
</dbReference>
<accession>E1YCH2</accession>
<dbReference type="Gene3D" id="1.10.1060.10">
    <property type="entry name" value="Alpha-helical ferredoxin"/>
    <property type="match status" value="1"/>
</dbReference>
<dbReference type="GO" id="GO:0051539">
    <property type="term" value="F:4 iron, 4 sulfur cluster binding"/>
    <property type="evidence" value="ECO:0007669"/>
    <property type="project" value="UniProtKB-KW"/>
</dbReference>
<evidence type="ECO:0000313" key="8">
    <source>
        <dbReference type="EMBL" id="CBX28266.1"/>
    </source>
</evidence>
<keyword evidence="3" id="KW-0479">Metal-binding</keyword>
<dbReference type="EMBL" id="FR695868">
    <property type="protein sequence ID" value="CBX28266.1"/>
    <property type="molecule type" value="Genomic_DNA"/>
</dbReference>
<dbReference type="GO" id="GO:0046872">
    <property type="term" value="F:metal ion binding"/>
    <property type="evidence" value="ECO:0007669"/>
    <property type="project" value="UniProtKB-KW"/>
</dbReference>
<dbReference type="InterPro" id="IPR004017">
    <property type="entry name" value="Cys_rich_dom"/>
</dbReference>
<dbReference type="SUPFAM" id="SSF46548">
    <property type="entry name" value="alpha-helical ferredoxin"/>
    <property type="match status" value="1"/>
</dbReference>